<dbReference type="PANTHER" id="PTHR36866:SF1">
    <property type="entry name" value="GENE 1043-RELATED"/>
    <property type="match status" value="1"/>
</dbReference>
<comment type="caution">
    <text evidence="3">The sequence shown here is derived from an EMBL/GenBank/DDBJ whole genome shotgun (WGS) entry which is preliminary data.</text>
</comment>
<dbReference type="PANTHER" id="PTHR36866">
    <property type="entry name" value="CHROMOSOME 4 OPEN READING FRAME 50"/>
    <property type="match status" value="1"/>
</dbReference>
<proteinExistence type="predicted"/>
<name>A0A5E4BIQ3_MARMO</name>
<accession>A0A5E4BIQ3</accession>
<dbReference type="EMBL" id="CABDUW010000434">
    <property type="protein sequence ID" value="VTJ68522.1"/>
    <property type="molecule type" value="Genomic_DNA"/>
</dbReference>
<reference evidence="3" key="1">
    <citation type="submission" date="2019-04" db="EMBL/GenBank/DDBJ databases">
        <authorList>
            <person name="Alioto T."/>
            <person name="Alioto T."/>
        </authorList>
    </citation>
    <scope>NUCLEOTIDE SEQUENCE [LARGE SCALE GENOMIC DNA]</scope>
</reference>
<dbReference type="Proteomes" id="UP000335636">
    <property type="component" value="Unassembled WGS sequence"/>
</dbReference>
<sequence length="314" mass="35621">MEPTAQGRTEKSFSYVIRAPSSDALDVTHVDVKIDTCWIFRDLEESGEAQGCLPEEVAGTPEVDTGMLGKQLESSEQKPVAAVNTHVMSESRLRSRIQALEVSQRKLLREVDRLRACVVQERSTSLWAQEQLRALQEELVSQVRQEESVVWRQRQQLRRLRGQLQRRDEALGLQAAALEHCRRIQRCQLGLVRDQERVLRAQVQRLERDVRHLCRAAGLLLAQRGTEAPAPVSGKPRLQVPADPGEAPEAASELRALQQRAELSEREREEAVGRLREQRATERLLRGQLEELRCCIYGLQLSEIGLQGHVEELA</sequence>
<feature type="non-terminal residue" evidence="3">
    <location>
        <position position="314"/>
    </location>
</feature>
<evidence type="ECO:0000256" key="2">
    <source>
        <dbReference type="SAM" id="MobiDB-lite"/>
    </source>
</evidence>
<protein>
    <submittedName>
        <fullName evidence="3">Uncharacterized protein</fullName>
    </submittedName>
</protein>
<evidence type="ECO:0000313" key="3">
    <source>
        <dbReference type="EMBL" id="VTJ68522.1"/>
    </source>
</evidence>
<gene>
    <name evidence="3" type="ORF">MONAX_5E034867</name>
</gene>
<feature type="region of interest" description="Disordered" evidence="2">
    <location>
        <begin position="226"/>
        <end position="246"/>
    </location>
</feature>
<keyword evidence="4" id="KW-1185">Reference proteome</keyword>
<feature type="coiled-coil region" evidence="1">
    <location>
        <begin position="247"/>
        <end position="274"/>
    </location>
</feature>
<evidence type="ECO:0000313" key="4">
    <source>
        <dbReference type="Proteomes" id="UP000335636"/>
    </source>
</evidence>
<keyword evidence="1" id="KW-0175">Coiled coil</keyword>
<evidence type="ECO:0000256" key="1">
    <source>
        <dbReference type="SAM" id="Coils"/>
    </source>
</evidence>
<dbReference type="AlphaFoldDB" id="A0A5E4BIQ3"/>
<organism evidence="3 4">
    <name type="scientific">Marmota monax</name>
    <name type="common">Woodchuck</name>
    <dbReference type="NCBI Taxonomy" id="9995"/>
    <lineage>
        <taxon>Eukaryota</taxon>
        <taxon>Metazoa</taxon>
        <taxon>Chordata</taxon>
        <taxon>Craniata</taxon>
        <taxon>Vertebrata</taxon>
        <taxon>Euteleostomi</taxon>
        <taxon>Mammalia</taxon>
        <taxon>Eutheria</taxon>
        <taxon>Euarchontoglires</taxon>
        <taxon>Glires</taxon>
        <taxon>Rodentia</taxon>
        <taxon>Sciuromorpha</taxon>
        <taxon>Sciuridae</taxon>
        <taxon>Xerinae</taxon>
        <taxon>Marmotini</taxon>
        <taxon>Marmota</taxon>
    </lineage>
</organism>